<dbReference type="Proteomes" id="UP000008144">
    <property type="component" value="Unassembled WGS sequence"/>
</dbReference>
<dbReference type="AlphaFoldDB" id="F6XXQ7"/>
<dbReference type="OMA" id="CDCLEEM"/>
<dbReference type="GO" id="GO:0030791">
    <property type="term" value="F:arsenite methyltransferase activity"/>
    <property type="evidence" value="ECO:0000318"/>
    <property type="project" value="GO_Central"/>
</dbReference>
<dbReference type="GeneTree" id="ENSGT00560000077514"/>
<dbReference type="KEGG" id="cin:100175264"/>
<evidence type="ECO:0000313" key="2">
    <source>
        <dbReference type="Proteomes" id="UP000008144"/>
    </source>
</evidence>
<dbReference type="GO" id="GO:0005829">
    <property type="term" value="C:cytosol"/>
    <property type="evidence" value="ECO:0000318"/>
    <property type="project" value="GO_Central"/>
</dbReference>
<reference evidence="1" key="3">
    <citation type="submission" date="2025-09" db="UniProtKB">
        <authorList>
            <consortium name="Ensembl"/>
        </authorList>
    </citation>
    <scope>IDENTIFICATION</scope>
</reference>
<name>F6XXQ7_CIOIN</name>
<dbReference type="InParanoid" id="F6XXQ7"/>
<evidence type="ECO:0000313" key="1">
    <source>
        <dbReference type="Ensembl" id="ENSCINP00000027076.2"/>
    </source>
</evidence>
<dbReference type="CDD" id="cd02440">
    <property type="entry name" value="AdoMet_MTases"/>
    <property type="match status" value="1"/>
</dbReference>
<dbReference type="InterPro" id="IPR029063">
    <property type="entry name" value="SAM-dependent_MTases_sf"/>
</dbReference>
<organism evidence="1 2">
    <name type="scientific">Ciona intestinalis</name>
    <name type="common">Transparent sea squirt</name>
    <name type="synonym">Ascidia intestinalis</name>
    <dbReference type="NCBI Taxonomy" id="7719"/>
    <lineage>
        <taxon>Eukaryota</taxon>
        <taxon>Metazoa</taxon>
        <taxon>Chordata</taxon>
        <taxon>Tunicata</taxon>
        <taxon>Ascidiacea</taxon>
        <taxon>Phlebobranchia</taxon>
        <taxon>Cionidae</taxon>
        <taxon>Ciona</taxon>
    </lineage>
</organism>
<protein>
    <submittedName>
        <fullName evidence="1">Uncharacterized LOC100175264</fullName>
    </submittedName>
</protein>
<dbReference type="Gene3D" id="3.40.50.150">
    <property type="entry name" value="Vaccinia Virus protein VP39"/>
    <property type="match status" value="1"/>
</dbReference>
<gene>
    <name evidence="1" type="primary">LOC100175264</name>
</gene>
<reference evidence="1" key="2">
    <citation type="submission" date="2025-08" db="UniProtKB">
        <authorList>
            <consortium name="Ensembl"/>
        </authorList>
    </citation>
    <scope>IDENTIFICATION</scope>
</reference>
<dbReference type="OrthoDB" id="3647at2759"/>
<sequence>MADKEIETALGVVQNVVFCQSTEESQKNYRKWSTQYDNDMTILGTSNTTKIVEMFSKLVTDSENFAVLDLGGGTGIAASNLRNHAGFKGELDILDASIHMLYEASQKDINLRNIICHAVTENGNLPLRDEMYDVIISSGAFLPNHIPASSIFGIINVIKRGGLLLITRRLKTTEGYGQQFVKNVEKLCSEKKLKYVDHMEYVHFTKVEDKFPSGCFAYQRL</sequence>
<proteinExistence type="predicted"/>
<dbReference type="SUPFAM" id="SSF53335">
    <property type="entry name" value="S-adenosyl-L-methionine-dependent methyltransferases"/>
    <property type="match status" value="1"/>
</dbReference>
<reference evidence="2" key="1">
    <citation type="journal article" date="2002" name="Science">
        <title>The draft genome of Ciona intestinalis: insights into chordate and vertebrate origins.</title>
        <authorList>
            <person name="Dehal P."/>
            <person name="Satou Y."/>
            <person name="Campbell R.K."/>
            <person name="Chapman J."/>
            <person name="Degnan B."/>
            <person name="De Tomaso A."/>
            <person name="Davidson B."/>
            <person name="Di Gregorio A."/>
            <person name="Gelpke M."/>
            <person name="Goodstein D.M."/>
            <person name="Harafuji N."/>
            <person name="Hastings K.E."/>
            <person name="Ho I."/>
            <person name="Hotta K."/>
            <person name="Huang W."/>
            <person name="Kawashima T."/>
            <person name="Lemaire P."/>
            <person name="Martinez D."/>
            <person name="Meinertzhagen I.A."/>
            <person name="Necula S."/>
            <person name="Nonaka M."/>
            <person name="Putnam N."/>
            <person name="Rash S."/>
            <person name="Saiga H."/>
            <person name="Satake M."/>
            <person name="Terry A."/>
            <person name="Yamada L."/>
            <person name="Wang H.G."/>
            <person name="Awazu S."/>
            <person name="Azumi K."/>
            <person name="Boore J."/>
            <person name="Branno M."/>
            <person name="Chin-Bow S."/>
            <person name="DeSantis R."/>
            <person name="Doyle S."/>
            <person name="Francino P."/>
            <person name="Keys D.N."/>
            <person name="Haga S."/>
            <person name="Hayashi H."/>
            <person name="Hino K."/>
            <person name="Imai K.S."/>
            <person name="Inaba K."/>
            <person name="Kano S."/>
            <person name="Kobayashi K."/>
            <person name="Kobayashi M."/>
            <person name="Lee B.I."/>
            <person name="Makabe K.W."/>
            <person name="Manohar C."/>
            <person name="Matassi G."/>
            <person name="Medina M."/>
            <person name="Mochizuki Y."/>
            <person name="Mount S."/>
            <person name="Morishita T."/>
            <person name="Miura S."/>
            <person name="Nakayama A."/>
            <person name="Nishizaka S."/>
            <person name="Nomoto H."/>
            <person name="Ohta F."/>
            <person name="Oishi K."/>
            <person name="Rigoutsos I."/>
            <person name="Sano M."/>
            <person name="Sasaki A."/>
            <person name="Sasakura Y."/>
            <person name="Shoguchi E."/>
            <person name="Shin-i T."/>
            <person name="Spagnuolo A."/>
            <person name="Stainier D."/>
            <person name="Suzuki M.M."/>
            <person name="Tassy O."/>
            <person name="Takatori N."/>
            <person name="Tokuoka M."/>
            <person name="Yagi K."/>
            <person name="Yoshizaki F."/>
            <person name="Wada S."/>
            <person name="Zhang C."/>
            <person name="Hyatt P.D."/>
            <person name="Larimer F."/>
            <person name="Detter C."/>
            <person name="Doggett N."/>
            <person name="Glavina T."/>
            <person name="Hawkins T."/>
            <person name="Richardson P."/>
            <person name="Lucas S."/>
            <person name="Kohara Y."/>
            <person name="Levine M."/>
            <person name="Satoh N."/>
            <person name="Rokhsar D.S."/>
        </authorList>
    </citation>
    <scope>NUCLEOTIDE SEQUENCE [LARGE SCALE GENOMIC DNA]</scope>
</reference>
<dbReference type="STRING" id="7719.ENSCINP00000027076"/>
<keyword evidence="2" id="KW-1185">Reference proteome</keyword>
<accession>F6XXQ7</accession>
<dbReference type="GeneID" id="100175264"/>
<accession>A0A1W2WAQ0</accession>
<dbReference type="Pfam" id="PF01209">
    <property type="entry name" value="Ubie_methyltran"/>
    <property type="match status" value="1"/>
</dbReference>
<dbReference type="GO" id="GO:0018872">
    <property type="term" value="P:arsonoacetate metabolic process"/>
    <property type="evidence" value="ECO:0000318"/>
    <property type="project" value="GO_Central"/>
</dbReference>
<dbReference type="Ensembl" id="ENSCINT00000027322.2">
    <property type="protein sequence ID" value="ENSCINP00000027076.2"/>
    <property type="gene ID" value="ENSCING00000015188.2"/>
</dbReference>
<dbReference type="HOGENOM" id="CLU_090201_2_1_1"/>
<dbReference type="RefSeq" id="XP_002125713.1">
    <property type="nucleotide sequence ID" value="XM_002125677.5"/>
</dbReference>
<dbReference type="GO" id="GO:0009404">
    <property type="term" value="P:toxin metabolic process"/>
    <property type="evidence" value="ECO:0000318"/>
    <property type="project" value="GO_Central"/>
</dbReference>